<feature type="signal peptide" evidence="1">
    <location>
        <begin position="1"/>
        <end position="27"/>
    </location>
</feature>
<evidence type="ECO:0000313" key="3">
    <source>
        <dbReference type="Proteomes" id="UP001139486"/>
    </source>
</evidence>
<evidence type="ECO:0008006" key="4">
    <source>
        <dbReference type="Google" id="ProtNLM"/>
    </source>
</evidence>
<dbReference type="AlphaFoldDB" id="A0A9X2HPE7"/>
<comment type="caution">
    <text evidence="2">The sequence shown here is derived from an EMBL/GenBank/DDBJ whole genome shotgun (WGS) entry which is preliminary data.</text>
</comment>
<reference evidence="2" key="1">
    <citation type="submission" date="2022-05" db="EMBL/GenBank/DDBJ databases">
        <title>Sphingomonas sp. strain RP10 Genome sequencing and assembly.</title>
        <authorList>
            <person name="Kim I."/>
        </authorList>
    </citation>
    <scope>NUCLEOTIDE SEQUENCE</scope>
    <source>
        <strain evidence="2">RP10</strain>
    </source>
</reference>
<feature type="chain" id="PRO_5040908739" description="Cupin domain-containing protein" evidence="1">
    <location>
        <begin position="28"/>
        <end position="227"/>
    </location>
</feature>
<evidence type="ECO:0000256" key="1">
    <source>
        <dbReference type="SAM" id="SignalP"/>
    </source>
</evidence>
<dbReference type="Proteomes" id="UP001139486">
    <property type="component" value="Unassembled WGS sequence"/>
</dbReference>
<dbReference type="RefSeq" id="WP_254288883.1">
    <property type="nucleotide sequence ID" value="NZ_JAMLDY010000008.1"/>
</dbReference>
<sequence length="227" mass="24330">MVKAKMQKSARLFVVLAGCSLTGTAWGQATTRQCSGNEDVGPACLLARQQLPSLPAGRIFWHLDKFATREAAEKAAVATSTVADAFGSTWLFTVERKGWRPKGGEHVSDIGPLPVQPAANYAAEYLRSVFTPGMTAPLHVHSGPEAFYAVTGDTCLETPDGIKVGRGAGNSLFIKGGPPMLLMAIGKSPRQGFALILHDASRPPTTLIHDWQPKGLCKRQLSGHRDR</sequence>
<keyword evidence="3" id="KW-1185">Reference proteome</keyword>
<dbReference type="InterPro" id="IPR011051">
    <property type="entry name" value="RmlC_Cupin_sf"/>
</dbReference>
<accession>A0A9X2HPE7</accession>
<dbReference type="EMBL" id="JAMLDY010000008">
    <property type="protein sequence ID" value="MCP3734866.1"/>
    <property type="molecule type" value="Genomic_DNA"/>
</dbReference>
<dbReference type="SUPFAM" id="SSF51182">
    <property type="entry name" value="RmlC-like cupins"/>
    <property type="match status" value="1"/>
</dbReference>
<protein>
    <recommendedName>
        <fullName evidence="4">Cupin domain-containing protein</fullName>
    </recommendedName>
</protein>
<organism evidence="2 3">
    <name type="scientific">Sphingomonas liriopis</name>
    <dbReference type="NCBI Taxonomy" id="2949094"/>
    <lineage>
        <taxon>Bacteria</taxon>
        <taxon>Pseudomonadati</taxon>
        <taxon>Pseudomonadota</taxon>
        <taxon>Alphaproteobacteria</taxon>
        <taxon>Sphingomonadales</taxon>
        <taxon>Sphingomonadaceae</taxon>
        <taxon>Sphingomonas</taxon>
    </lineage>
</organism>
<evidence type="ECO:0000313" key="2">
    <source>
        <dbReference type="EMBL" id="MCP3734866.1"/>
    </source>
</evidence>
<keyword evidence="1" id="KW-0732">Signal</keyword>
<proteinExistence type="predicted"/>
<gene>
    <name evidence="2" type="ORF">M9979_08280</name>
</gene>
<name>A0A9X2HPE7_9SPHN</name>